<gene>
    <name evidence="1" type="ORF">A9255_00255</name>
    <name evidence="2" type="ORF">Xhom_04204</name>
</gene>
<accession>A0A2G0Q006</accession>
<organism evidence="2 4">
    <name type="scientific">Xenorhabdus hominickii</name>
    <dbReference type="NCBI Taxonomy" id="351679"/>
    <lineage>
        <taxon>Bacteria</taxon>
        <taxon>Pseudomonadati</taxon>
        <taxon>Pseudomonadota</taxon>
        <taxon>Gammaproteobacteria</taxon>
        <taxon>Enterobacterales</taxon>
        <taxon>Morganellaceae</taxon>
        <taxon>Xenorhabdus</taxon>
    </lineage>
</organism>
<name>A0A2G0Q006_XENHO</name>
<evidence type="ECO:0000313" key="2">
    <source>
        <dbReference type="EMBL" id="PHM52538.1"/>
    </source>
</evidence>
<dbReference type="EMBL" id="CP016176">
    <property type="protein sequence ID" value="AOM39184.1"/>
    <property type="molecule type" value="Genomic_DNA"/>
</dbReference>
<dbReference type="KEGG" id="xho:A9255_00255"/>
<dbReference type="Proteomes" id="UP000094600">
    <property type="component" value="Chromosome"/>
</dbReference>
<dbReference type="Proteomes" id="UP000225433">
    <property type="component" value="Unassembled WGS sequence"/>
</dbReference>
<protein>
    <submittedName>
        <fullName evidence="2">Uncharacterized protein</fullName>
    </submittedName>
</protein>
<reference evidence="2 4" key="2">
    <citation type="journal article" date="2017" name="Nat. Microbiol.">
        <title>Natural product diversity associated with the nematode symbionts Photorhabdus and Xenorhabdus.</title>
        <authorList>
            <person name="Tobias N.J."/>
            <person name="Wolff H."/>
            <person name="Djahanschiri B."/>
            <person name="Grundmann F."/>
            <person name="Kronenwerth M."/>
            <person name="Shi Y.M."/>
            <person name="Simonyi S."/>
            <person name="Grun P."/>
            <person name="Shapiro-Ilan D."/>
            <person name="Pidot S.J."/>
            <person name="Stinear T.P."/>
            <person name="Ebersberger I."/>
            <person name="Bode H.B."/>
        </authorList>
    </citation>
    <scope>NUCLEOTIDE SEQUENCE [LARGE SCALE GENOMIC DNA]</scope>
    <source>
        <strain evidence="2 4">DSM 17903</strain>
    </source>
</reference>
<dbReference type="AlphaFoldDB" id="A0A2G0Q006"/>
<dbReference type="RefSeq" id="WP_069314956.1">
    <property type="nucleotide sequence ID" value="NZ_CAWNQJ010000112.1"/>
</dbReference>
<evidence type="ECO:0000313" key="1">
    <source>
        <dbReference type="EMBL" id="AOM39184.1"/>
    </source>
</evidence>
<dbReference type="STRING" id="351679.A9255_00255"/>
<keyword evidence="3" id="KW-1185">Reference proteome</keyword>
<sequence length="59" mass="6694">MSDVNKLDNKQCPFDPEQFKVKIKSVEYEAIEPKIKSVEFNDSVGAPVGTFRGQLFKCI</sequence>
<evidence type="ECO:0000313" key="3">
    <source>
        <dbReference type="Proteomes" id="UP000094600"/>
    </source>
</evidence>
<evidence type="ECO:0000313" key="4">
    <source>
        <dbReference type="Proteomes" id="UP000225433"/>
    </source>
</evidence>
<proteinExistence type="predicted"/>
<dbReference type="EMBL" id="NJAI01000008">
    <property type="protein sequence ID" value="PHM52538.1"/>
    <property type="molecule type" value="Genomic_DNA"/>
</dbReference>
<reference evidence="1 3" key="1">
    <citation type="submission" date="2016-06" db="EMBL/GenBank/DDBJ databases">
        <title>Bacterial characters and pathogenicity of Xenorhabdus hominickii from an entomopathogenic nematode, Steinernema monticolum.</title>
        <authorList>
            <person name="Park Y."/>
            <person name="Kim Y."/>
        </authorList>
    </citation>
    <scope>NUCLEOTIDE SEQUENCE [LARGE SCALE GENOMIC DNA]</scope>
    <source>
        <strain evidence="1 3">ANU1</strain>
    </source>
</reference>